<evidence type="ECO:0000313" key="2">
    <source>
        <dbReference type="EMBL" id="RKR84406.1"/>
    </source>
</evidence>
<dbReference type="Proteomes" id="UP000268007">
    <property type="component" value="Unassembled WGS sequence"/>
</dbReference>
<sequence>MESLTFDQLPQAVSKLQDKLNDIEKLLLENHSQPAEHDELLNIKDTAKFLNLSVPTIYSKVCRKEIPVNKQGKRLYFYKSELVNWIKSGRKKTAAEIRQEAESMLLSNRKKENRS</sequence>
<evidence type="ECO:0000313" key="3">
    <source>
        <dbReference type="Proteomes" id="UP000268007"/>
    </source>
</evidence>
<accession>A0A495J5Y4</accession>
<evidence type="ECO:0000259" key="1">
    <source>
        <dbReference type="Pfam" id="PF12728"/>
    </source>
</evidence>
<feature type="domain" description="Helix-turn-helix" evidence="1">
    <location>
        <begin position="40"/>
        <end position="89"/>
    </location>
</feature>
<name>A0A495J5Y4_9SPHI</name>
<protein>
    <submittedName>
        <fullName evidence="2">AlpA family transcriptional regulator</fullName>
    </submittedName>
</protein>
<dbReference type="InterPro" id="IPR041657">
    <property type="entry name" value="HTH_17"/>
</dbReference>
<dbReference type="EMBL" id="RBKU01000001">
    <property type="protein sequence ID" value="RKR84406.1"/>
    <property type="molecule type" value="Genomic_DNA"/>
</dbReference>
<dbReference type="Pfam" id="PF12728">
    <property type="entry name" value="HTH_17"/>
    <property type="match status" value="1"/>
</dbReference>
<dbReference type="RefSeq" id="WP_121200012.1">
    <property type="nucleotide sequence ID" value="NZ_RBKU01000001.1"/>
</dbReference>
<organism evidence="2 3">
    <name type="scientific">Mucilaginibacter gracilis</name>
    <dbReference type="NCBI Taxonomy" id="423350"/>
    <lineage>
        <taxon>Bacteria</taxon>
        <taxon>Pseudomonadati</taxon>
        <taxon>Bacteroidota</taxon>
        <taxon>Sphingobacteriia</taxon>
        <taxon>Sphingobacteriales</taxon>
        <taxon>Sphingobacteriaceae</taxon>
        <taxon>Mucilaginibacter</taxon>
    </lineage>
</organism>
<reference evidence="2 3" key="1">
    <citation type="submission" date="2018-10" db="EMBL/GenBank/DDBJ databases">
        <title>Genomic Encyclopedia of Archaeal and Bacterial Type Strains, Phase II (KMG-II): from individual species to whole genera.</title>
        <authorList>
            <person name="Goeker M."/>
        </authorList>
    </citation>
    <scope>NUCLEOTIDE SEQUENCE [LARGE SCALE GENOMIC DNA]</scope>
    <source>
        <strain evidence="2 3">DSM 18602</strain>
    </source>
</reference>
<dbReference type="OrthoDB" id="597977at2"/>
<proteinExistence type="predicted"/>
<dbReference type="AlphaFoldDB" id="A0A495J5Y4"/>
<gene>
    <name evidence="2" type="ORF">BDD43_4641</name>
</gene>
<keyword evidence="3" id="KW-1185">Reference proteome</keyword>
<comment type="caution">
    <text evidence="2">The sequence shown here is derived from an EMBL/GenBank/DDBJ whole genome shotgun (WGS) entry which is preliminary data.</text>
</comment>